<reference evidence="2" key="1">
    <citation type="submission" date="2025-08" db="UniProtKB">
        <authorList>
            <consortium name="RefSeq"/>
        </authorList>
    </citation>
    <scope>IDENTIFICATION</scope>
</reference>
<keyword evidence="1" id="KW-1185">Reference proteome</keyword>
<evidence type="ECO:0000313" key="1">
    <source>
        <dbReference type="Proteomes" id="UP000694888"/>
    </source>
</evidence>
<dbReference type="InterPro" id="IPR007577">
    <property type="entry name" value="GlycoTrfase_DXD_sugar-bd_CS"/>
</dbReference>
<dbReference type="Gene3D" id="3.90.550.20">
    <property type="match status" value="1"/>
</dbReference>
<dbReference type="InterPro" id="IPR029044">
    <property type="entry name" value="Nucleotide-diphossugar_trans"/>
</dbReference>
<dbReference type="PANTHER" id="PTHR46830">
    <property type="entry name" value="TRANSFERASE, PUTATIVE-RELATED"/>
    <property type="match status" value="1"/>
</dbReference>
<protein>
    <submittedName>
        <fullName evidence="2">Uncharacterized protein LOC101848658</fullName>
    </submittedName>
</protein>
<organism evidence="1 2">
    <name type="scientific">Aplysia californica</name>
    <name type="common">California sea hare</name>
    <dbReference type="NCBI Taxonomy" id="6500"/>
    <lineage>
        <taxon>Eukaryota</taxon>
        <taxon>Metazoa</taxon>
        <taxon>Spiralia</taxon>
        <taxon>Lophotrochozoa</taxon>
        <taxon>Mollusca</taxon>
        <taxon>Gastropoda</taxon>
        <taxon>Heterobranchia</taxon>
        <taxon>Euthyneura</taxon>
        <taxon>Tectipleura</taxon>
        <taxon>Aplysiida</taxon>
        <taxon>Aplysioidea</taxon>
        <taxon>Aplysiidae</taxon>
        <taxon>Aplysia</taxon>
    </lineage>
</organism>
<dbReference type="Pfam" id="PF04488">
    <property type="entry name" value="Gly_transf_sug"/>
    <property type="match status" value="1"/>
</dbReference>
<accession>A0ABM0JN58</accession>
<dbReference type="RefSeq" id="XP_005097595.2">
    <property type="nucleotide sequence ID" value="XM_005097538.3"/>
</dbReference>
<dbReference type="Proteomes" id="UP000694888">
    <property type="component" value="Unplaced"/>
</dbReference>
<sequence length="351" mass="40768">MLFVNQLWGVRREQDFTCIPPDGEVFTHNYSYPPAFSCNSANIRQMSQREREKTKKRQIHIWCDRNGAAHSKYIPVPVSKYPQSFTDDSSRECLMRYIEQHCRDEYPVPNVIHFIWFGNHTLDFRQFLSLYSVVTITKARLIIIHGDPLTPGKFWDALFPHALNLVHVLRAAPMYVQGRRVEKRGNQADIARIQILQEYGGVYLDTDESLLRPVDIFRAVGFAVSVEGNGSRLANGVMFARPDHEIAKIWLKNYESYDGKNWLSHSIIYLSTLAKQYPDLLQVIGSAFLTFNYRNTEKLYLQECQMGDVFGQHFFRRDYPANVDLNYVKTAPTTFGRLARYILFNDAKLCT</sequence>
<dbReference type="PANTHER" id="PTHR46830:SF1">
    <property type="entry name" value="ALPHA-1,4-N-ACETYLGLUCOSAMINYLTRANSFERASE"/>
    <property type="match status" value="1"/>
</dbReference>
<dbReference type="SUPFAM" id="SSF53448">
    <property type="entry name" value="Nucleotide-diphospho-sugar transferases"/>
    <property type="match status" value="1"/>
</dbReference>
<evidence type="ECO:0000313" key="2">
    <source>
        <dbReference type="RefSeq" id="XP_005097595.2"/>
    </source>
</evidence>
<name>A0ABM0JN58_APLCA</name>
<gene>
    <name evidence="2" type="primary">LOC101848658</name>
</gene>
<dbReference type="GeneID" id="101848658"/>
<proteinExistence type="predicted"/>